<evidence type="ECO:0000313" key="2">
    <source>
        <dbReference type="EMBL" id="KAH3750078.1"/>
    </source>
</evidence>
<dbReference type="AlphaFoldDB" id="A0A9D4DJJ7"/>
<protein>
    <submittedName>
        <fullName evidence="2">Uncharacterized protein</fullName>
    </submittedName>
</protein>
<name>A0A9D4DJJ7_DREPO</name>
<comment type="caution">
    <text evidence="2">The sequence shown here is derived from an EMBL/GenBank/DDBJ whole genome shotgun (WGS) entry which is preliminary data.</text>
</comment>
<dbReference type="EMBL" id="JAIWYP010000010">
    <property type="protein sequence ID" value="KAH3750078.1"/>
    <property type="molecule type" value="Genomic_DNA"/>
</dbReference>
<gene>
    <name evidence="2" type="ORF">DPMN_184594</name>
</gene>
<feature type="region of interest" description="Disordered" evidence="1">
    <location>
        <begin position="1"/>
        <end position="26"/>
    </location>
</feature>
<evidence type="ECO:0000313" key="3">
    <source>
        <dbReference type="Proteomes" id="UP000828390"/>
    </source>
</evidence>
<dbReference type="Proteomes" id="UP000828390">
    <property type="component" value="Unassembled WGS sequence"/>
</dbReference>
<reference evidence="2" key="1">
    <citation type="journal article" date="2019" name="bioRxiv">
        <title>The Genome of the Zebra Mussel, Dreissena polymorpha: A Resource for Invasive Species Research.</title>
        <authorList>
            <person name="McCartney M.A."/>
            <person name="Auch B."/>
            <person name="Kono T."/>
            <person name="Mallez S."/>
            <person name="Zhang Y."/>
            <person name="Obille A."/>
            <person name="Becker A."/>
            <person name="Abrahante J.E."/>
            <person name="Garbe J."/>
            <person name="Badalamenti J.P."/>
            <person name="Herman A."/>
            <person name="Mangelson H."/>
            <person name="Liachko I."/>
            <person name="Sullivan S."/>
            <person name="Sone E.D."/>
            <person name="Koren S."/>
            <person name="Silverstein K.A.T."/>
            <person name="Beckman K.B."/>
            <person name="Gohl D.M."/>
        </authorList>
    </citation>
    <scope>NUCLEOTIDE SEQUENCE</scope>
    <source>
        <strain evidence="2">Duluth1</strain>
        <tissue evidence="2">Whole animal</tissue>
    </source>
</reference>
<reference evidence="2" key="2">
    <citation type="submission" date="2020-11" db="EMBL/GenBank/DDBJ databases">
        <authorList>
            <person name="McCartney M.A."/>
            <person name="Auch B."/>
            <person name="Kono T."/>
            <person name="Mallez S."/>
            <person name="Becker A."/>
            <person name="Gohl D.M."/>
            <person name="Silverstein K.A.T."/>
            <person name="Koren S."/>
            <person name="Bechman K.B."/>
            <person name="Herman A."/>
            <person name="Abrahante J.E."/>
            <person name="Garbe J."/>
        </authorList>
    </citation>
    <scope>NUCLEOTIDE SEQUENCE</scope>
    <source>
        <strain evidence="2">Duluth1</strain>
        <tissue evidence="2">Whole animal</tissue>
    </source>
</reference>
<proteinExistence type="predicted"/>
<sequence>MRERERERREMRERERERERRERERERIGEICCSNSANYIFYTYALALSTFRLHQGLVNTDMVVHAILDMTVESS</sequence>
<keyword evidence="3" id="KW-1185">Reference proteome</keyword>
<accession>A0A9D4DJJ7</accession>
<organism evidence="2 3">
    <name type="scientific">Dreissena polymorpha</name>
    <name type="common">Zebra mussel</name>
    <name type="synonym">Mytilus polymorpha</name>
    <dbReference type="NCBI Taxonomy" id="45954"/>
    <lineage>
        <taxon>Eukaryota</taxon>
        <taxon>Metazoa</taxon>
        <taxon>Spiralia</taxon>
        <taxon>Lophotrochozoa</taxon>
        <taxon>Mollusca</taxon>
        <taxon>Bivalvia</taxon>
        <taxon>Autobranchia</taxon>
        <taxon>Heteroconchia</taxon>
        <taxon>Euheterodonta</taxon>
        <taxon>Imparidentia</taxon>
        <taxon>Neoheterodontei</taxon>
        <taxon>Myida</taxon>
        <taxon>Dreissenoidea</taxon>
        <taxon>Dreissenidae</taxon>
        <taxon>Dreissena</taxon>
    </lineage>
</organism>
<evidence type="ECO:0000256" key="1">
    <source>
        <dbReference type="SAM" id="MobiDB-lite"/>
    </source>
</evidence>